<dbReference type="Gene3D" id="1.20.5.110">
    <property type="match status" value="1"/>
</dbReference>
<reference evidence="5" key="1">
    <citation type="journal article" date="2010" name="PLoS Negl. Trop. Dis.">
        <title>The genome sequence of Trypanosoma brucei gambiense, causative agent of chronic human african trypanosomiasis.</title>
        <authorList>
            <person name="Jackson A.P."/>
            <person name="Sanders M."/>
            <person name="Berry A."/>
            <person name="McQuillan J."/>
            <person name="Aslett M.A."/>
            <person name="Quail M.A."/>
            <person name="Chukualim B."/>
            <person name="Capewell P."/>
            <person name="MacLeod A."/>
            <person name="Melville S.E."/>
            <person name="Gibson W."/>
            <person name="Barry J.D."/>
            <person name="Berriman M."/>
            <person name="Hertz-Fowler C."/>
        </authorList>
    </citation>
    <scope>NUCLEOTIDE SEQUENCE [LARGE SCALE GENOMIC DNA]</scope>
    <source>
        <strain evidence="5">MHOM/CI/86/DAL972</strain>
    </source>
</reference>
<feature type="transmembrane region" description="Helical" evidence="2">
    <location>
        <begin position="125"/>
        <end position="146"/>
    </location>
</feature>
<gene>
    <name evidence="4" type="ORF">TbgDal_XI18320</name>
</gene>
<evidence type="ECO:0000259" key="3">
    <source>
        <dbReference type="PROSITE" id="PS50192"/>
    </source>
</evidence>
<dbReference type="KEGG" id="tbg:TbgDal_XI18320"/>
<dbReference type="Proteomes" id="UP000002316">
    <property type="component" value="Chromosome 11"/>
</dbReference>
<keyword evidence="2" id="KW-0812">Transmembrane</keyword>
<name>D0AAL1_TRYB9</name>
<dbReference type="InterPro" id="IPR000727">
    <property type="entry name" value="T_SNARE_dom"/>
</dbReference>
<evidence type="ECO:0000313" key="5">
    <source>
        <dbReference type="Proteomes" id="UP000002316"/>
    </source>
</evidence>
<dbReference type="AlphaFoldDB" id="D0AAL1"/>
<dbReference type="GeneID" id="23867054"/>
<dbReference type="EMBL" id="FN554974">
    <property type="protein sequence ID" value="CBH18712.1"/>
    <property type="molecule type" value="Genomic_DNA"/>
</dbReference>
<evidence type="ECO:0000313" key="4">
    <source>
        <dbReference type="EMBL" id="CBH18712.1"/>
    </source>
</evidence>
<evidence type="ECO:0000256" key="1">
    <source>
        <dbReference type="SAM" id="MobiDB-lite"/>
    </source>
</evidence>
<evidence type="ECO:0000256" key="2">
    <source>
        <dbReference type="SAM" id="Phobius"/>
    </source>
</evidence>
<feature type="region of interest" description="Disordered" evidence="1">
    <location>
        <begin position="1"/>
        <end position="36"/>
    </location>
</feature>
<feature type="domain" description="T-SNARE coiled-coil homology" evidence="3">
    <location>
        <begin position="53"/>
        <end position="115"/>
    </location>
</feature>
<accession>D0AAL1</accession>
<protein>
    <recommendedName>
        <fullName evidence="3">t-SNARE coiled-coil homology domain-containing protein</fullName>
    </recommendedName>
</protein>
<keyword evidence="2" id="KW-0472">Membrane</keyword>
<keyword evidence="2" id="KW-1133">Transmembrane helix</keyword>
<dbReference type="PROSITE" id="PS50192">
    <property type="entry name" value="T_SNARE"/>
    <property type="match status" value="1"/>
</dbReference>
<organism evidence="4 5">
    <name type="scientific">Trypanosoma brucei gambiense (strain MHOM/CI/86/DAL972)</name>
    <dbReference type="NCBI Taxonomy" id="679716"/>
    <lineage>
        <taxon>Eukaryota</taxon>
        <taxon>Discoba</taxon>
        <taxon>Euglenozoa</taxon>
        <taxon>Kinetoplastea</taxon>
        <taxon>Metakinetoplastina</taxon>
        <taxon>Trypanosomatida</taxon>
        <taxon>Trypanosomatidae</taxon>
        <taxon>Trypanosoma</taxon>
    </lineage>
</organism>
<sequence>MNSQRSEYRSLAGGGEGGRRPPIPRRSAPPEETDDVKQSLLRYVDLGGMRVEEQIQREKLVEAVAIKEGVEDLRAVAEDFALLVEQQQEPLDAVRVNVTAALDSVAAGREQIAEASERNASSRKLFCFFPIFLTIVAIGSLVALFFKGKIYKDT</sequence>
<dbReference type="RefSeq" id="XP_011780976.1">
    <property type="nucleotide sequence ID" value="XM_011782674.1"/>
</dbReference>
<proteinExistence type="predicted"/>
<dbReference type="SUPFAM" id="SSF58038">
    <property type="entry name" value="SNARE fusion complex"/>
    <property type="match status" value="1"/>
</dbReference>
<dbReference type="VEuPathDB" id="TriTrypDB:Tbg972.11.18320"/>